<evidence type="ECO:0000259" key="6">
    <source>
        <dbReference type="Pfam" id="PF14905"/>
    </source>
</evidence>
<dbReference type="EMBL" id="JAUKPO010000007">
    <property type="protein sequence ID" value="MDO1447576.1"/>
    <property type="molecule type" value="Genomic_DNA"/>
</dbReference>
<feature type="domain" description="TonB-dependent receptor plug" evidence="5">
    <location>
        <begin position="131"/>
        <end position="230"/>
    </location>
</feature>
<feature type="signal peptide" evidence="4">
    <location>
        <begin position="1"/>
        <end position="21"/>
    </location>
</feature>
<gene>
    <name evidence="7" type="ORF">Q0590_15005</name>
</gene>
<evidence type="ECO:0000313" key="7">
    <source>
        <dbReference type="EMBL" id="MDO1447576.1"/>
    </source>
</evidence>
<evidence type="ECO:0000256" key="1">
    <source>
        <dbReference type="ARBA" id="ARBA00004442"/>
    </source>
</evidence>
<comment type="subcellular location">
    <subcellularLocation>
        <location evidence="1">Cell outer membrane</location>
    </subcellularLocation>
</comment>
<dbReference type="PANTHER" id="PTHR40980:SF4">
    <property type="entry name" value="TONB-DEPENDENT RECEPTOR-LIKE BETA-BARREL DOMAIN-CONTAINING PROTEIN"/>
    <property type="match status" value="1"/>
</dbReference>
<keyword evidence="2" id="KW-0472">Membrane</keyword>
<dbReference type="InterPro" id="IPR036942">
    <property type="entry name" value="Beta-barrel_TonB_sf"/>
</dbReference>
<proteinExistence type="predicted"/>
<dbReference type="PANTHER" id="PTHR40980">
    <property type="entry name" value="PLUG DOMAIN-CONTAINING PROTEIN"/>
    <property type="match status" value="1"/>
</dbReference>
<organism evidence="7 8">
    <name type="scientific">Rhodocytophaga aerolata</name>
    <dbReference type="NCBI Taxonomy" id="455078"/>
    <lineage>
        <taxon>Bacteria</taxon>
        <taxon>Pseudomonadati</taxon>
        <taxon>Bacteroidota</taxon>
        <taxon>Cytophagia</taxon>
        <taxon>Cytophagales</taxon>
        <taxon>Rhodocytophagaceae</taxon>
        <taxon>Rhodocytophaga</taxon>
    </lineage>
</organism>
<evidence type="ECO:0000256" key="4">
    <source>
        <dbReference type="SAM" id="SignalP"/>
    </source>
</evidence>
<dbReference type="Gene3D" id="2.60.40.1120">
    <property type="entry name" value="Carboxypeptidase-like, regulatory domain"/>
    <property type="match status" value="1"/>
</dbReference>
<comment type="caution">
    <text evidence="7">The sequence shown here is derived from an EMBL/GenBank/DDBJ whole genome shotgun (WGS) entry which is preliminary data.</text>
</comment>
<dbReference type="InterPro" id="IPR041700">
    <property type="entry name" value="OMP_b-brl_3"/>
</dbReference>
<dbReference type="InterPro" id="IPR008969">
    <property type="entry name" value="CarboxyPept-like_regulatory"/>
</dbReference>
<dbReference type="Gene3D" id="2.40.170.20">
    <property type="entry name" value="TonB-dependent receptor, beta-barrel domain"/>
    <property type="match status" value="1"/>
</dbReference>
<evidence type="ECO:0000256" key="3">
    <source>
        <dbReference type="ARBA" id="ARBA00023237"/>
    </source>
</evidence>
<sequence length="932" mass="104974">MLKRITIFFILSFLCTISLFAQSGSIKGTIRDAATNEGIIGANVILEGTTTGASTDVNGNYVIPKVPTGTVNLVISYISYRTKKVEGVRIEENKTTTINTNLEEDVAMLQDIVVVGAREAHTDIAVINEIKNATQVVSGVSSEQITRSMDRDAAQVMMRVPGITIQDNRFISIRGVSERYNQVMINNAIAPSTEIDVRSFSFDLIPSNMIERMLVYKSGTADLPGDFAGGVIKLFTQSSVNENFTNISLSGGFRVGTTLNDFQQSKTSSTDFLGFDNGFRKLPSDFPANLNDVSGENAFDVVRSLPNNFSPIRSTAAPDFSFGVGFGRKFFIGKVDVSNLTSINYSYGSQYMNIDRNLYLQYNSQTGTVGSPIFQYNDDFYERSNRVGIIHNWRFVLNPNTTIEFKNLYNQIGDHETVLRNGQNLVQRSSDELQNYGYRYTERRIYSGQLLGTHKFGGDRSTLSWLVGTNYLLRNEPDFRRFRTFRTAGTDNGYEIITPSQSSLVDNSRFYSNLDEYSISNGVDFERKLGKTDAKNPLVYKLGYYVDYRDRSFAARYFSYNIRNPRQELTLLPIDQFFAPENIGRGDVEATEGTNLSDSYKGTNLLTAGYASISIPFGRFYLSTGARVEHNRQQLESRDNANRRLNVDNPIFVPMPFANLSFDLSERSLMRLAYSRTVNRPEFRELAPFLYYDFVNEANVVGSPDLETARIHNIDLRYEFYPRPGETISIAGFYKNFDKPIENYVTQASDGTQQFSYRNAVLANNVGVELEVRKSLSDIAGESFLKNLSLVFNGSYIYSRVDLGSDPTLIQDRIRALQGQSPYIANLAAFYDDRDRGFAFNVFYNVFGKRISRVGSDIFPTVYEMPRNMLDATISKTIGEKVTLKVGAQNILNARYRFFQDSNRNREIGGVDQLITGYQRGAYYTAGVAIKL</sequence>
<dbReference type="Proteomes" id="UP001168528">
    <property type="component" value="Unassembled WGS sequence"/>
</dbReference>
<dbReference type="Gene3D" id="2.170.130.10">
    <property type="entry name" value="TonB-dependent receptor, plug domain"/>
    <property type="match status" value="1"/>
</dbReference>
<feature type="domain" description="Outer membrane protein beta-barrel" evidence="6">
    <location>
        <begin position="594"/>
        <end position="906"/>
    </location>
</feature>
<keyword evidence="8" id="KW-1185">Reference proteome</keyword>
<dbReference type="Pfam" id="PF07715">
    <property type="entry name" value="Plug"/>
    <property type="match status" value="1"/>
</dbReference>
<dbReference type="RefSeq" id="WP_302038379.1">
    <property type="nucleotide sequence ID" value="NZ_JAUKPO010000007.1"/>
</dbReference>
<name>A0ABT8R654_9BACT</name>
<dbReference type="SUPFAM" id="SSF49464">
    <property type="entry name" value="Carboxypeptidase regulatory domain-like"/>
    <property type="match status" value="1"/>
</dbReference>
<dbReference type="Pfam" id="PF13715">
    <property type="entry name" value="CarbopepD_reg_2"/>
    <property type="match status" value="1"/>
</dbReference>
<accession>A0ABT8R654</accession>
<protein>
    <submittedName>
        <fullName evidence="7">Outer membrane beta-barrel protein</fullName>
    </submittedName>
</protein>
<dbReference type="SUPFAM" id="SSF56935">
    <property type="entry name" value="Porins"/>
    <property type="match status" value="1"/>
</dbReference>
<evidence type="ECO:0000313" key="8">
    <source>
        <dbReference type="Proteomes" id="UP001168528"/>
    </source>
</evidence>
<evidence type="ECO:0000256" key="2">
    <source>
        <dbReference type="ARBA" id="ARBA00023136"/>
    </source>
</evidence>
<reference evidence="7" key="1">
    <citation type="submission" date="2023-07" db="EMBL/GenBank/DDBJ databases">
        <title>The genome sequence of Rhodocytophaga aerolata KACC 12507.</title>
        <authorList>
            <person name="Zhang X."/>
        </authorList>
    </citation>
    <scope>NUCLEOTIDE SEQUENCE</scope>
    <source>
        <strain evidence="7">KACC 12507</strain>
    </source>
</reference>
<keyword evidence="4" id="KW-0732">Signal</keyword>
<keyword evidence="3" id="KW-0998">Cell outer membrane</keyword>
<evidence type="ECO:0000259" key="5">
    <source>
        <dbReference type="Pfam" id="PF07715"/>
    </source>
</evidence>
<dbReference type="InterPro" id="IPR037066">
    <property type="entry name" value="Plug_dom_sf"/>
</dbReference>
<dbReference type="InterPro" id="IPR012910">
    <property type="entry name" value="Plug_dom"/>
</dbReference>
<dbReference type="Pfam" id="PF14905">
    <property type="entry name" value="OMP_b-brl_3"/>
    <property type="match status" value="1"/>
</dbReference>
<feature type="chain" id="PRO_5045841777" evidence="4">
    <location>
        <begin position="22"/>
        <end position="932"/>
    </location>
</feature>